<protein>
    <submittedName>
        <fullName evidence="2">Uncharacterized protein</fullName>
    </submittedName>
</protein>
<comment type="caution">
    <text evidence="2">The sequence shown here is derived from an EMBL/GenBank/DDBJ whole genome shotgun (WGS) entry which is preliminary data.</text>
</comment>
<gene>
    <name evidence="2" type="ORF">KC19_VG335500</name>
</gene>
<dbReference type="AlphaFoldDB" id="A0A8T0HW41"/>
<keyword evidence="3" id="KW-1185">Reference proteome</keyword>
<organism evidence="2 3">
    <name type="scientific">Ceratodon purpureus</name>
    <name type="common">Fire moss</name>
    <name type="synonym">Dicranum purpureum</name>
    <dbReference type="NCBI Taxonomy" id="3225"/>
    <lineage>
        <taxon>Eukaryota</taxon>
        <taxon>Viridiplantae</taxon>
        <taxon>Streptophyta</taxon>
        <taxon>Embryophyta</taxon>
        <taxon>Bryophyta</taxon>
        <taxon>Bryophytina</taxon>
        <taxon>Bryopsida</taxon>
        <taxon>Dicranidae</taxon>
        <taxon>Pseudoditrichales</taxon>
        <taxon>Ditrichaceae</taxon>
        <taxon>Ceratodon</taxon>
    </lineage>
</organism>
<evidence type="ECO:0000256" key="1">
    <source>
        <dbReference type="SAM" id="MobiDB-lite"/>
    </source>
</evidence>
<evidence type="ECO:0000313" key="3">
    <source>
        <dbReference type="Proteomes" id="UP000822688"/>
    </source>
</evidence>
<dbReference type="Proteomes" id="UP000822688">
    <property type="component" value="Chromosome V"/>
</dbReference>
<sequence length="138" mass="14739">MRFGEEDGRERSVSVSVCESELRCFVWGWLTERRACELSWLFFLGLSILPPSSGAISALAGRAAPPGGESPRHPGPIPCSWSPRPAERAVETSSTSSDSHPLVLVILSRGGLSRFAPACRGAPVLGCFCRGKLRTGLA</sequence>
<evidence type="ECO:0000313" key="2">
    <source>
        <dbReference type="EMBL" id="KAG0575310.1"/>
    </source>
</evidence>
<dbReference type="EMBL" id="CM026426">
    <property type="protein sequence ID" value="KAG0575310.1"/>
    <property type="molecule type" value="Genomic_DNA"/>
</dbReference>
<name>A0A8T0HW41_CERPU</name>
<feature type="region of interest" description="Disordered" evidence="1">
    <location>
        <begin position="59"/>
        <end position="98"/>
    </location>
</feature>
<proteinExistence type="predicted"/>
<reference evidence="2" key="1">
    <citation type="submission" date="2020-06" db="EMBL/GenBank/DDBJ databases">
        <title>WGS assembly of Ceratodon purpureus strain R40.</title>
        <authorList>
            <person name="Carey S.B."/>
            <person name="Jenkins J."/>
            <person name="Shu S."/>
            <person name="Lovell J.T."/>
            <person name="Sreedasyam A."/>
            <person name="Maumus F."/>
            <person name="Tiley G.P."/>
            <person name="Fernandez-Pozo N."/>
            <person name="Barry K."/>
            <person name="Chen C."/>
            <person name="Wang M."/>
            <person name="Lipzen A."/>
            <person name="Daum C."/>
            <person name="Saski C.A."/>
            <person name="Payton A.C."/>
            <person name="Mcbreen J.C."/>
            <person name="Conrad R.E."/>
            <person name="Kollar L.M."/>
            <person name="Olsson S."/>
            <person name="Huttunen S."/>
            <person name="Landis J.B."/>
            <person name="Wickett N.J."/>
            <person name="Johnson M.G."/>
            <person name="Rensing S.A."/>
            <person name="Grimwood J."/>
            <person name="Schmutz J."/>
            <person name="Mcdaniel S.F."/>
        </authorList>
    </citation>
    <scope>NUCLEOTIDE SEQUENCE</scope>
    <source>
        <strain evidence="2">R40</strain>
    </source>
</reference>
<accession>A0A8T0HW41</accession>